<dbReference type="EMBL" id="JARBHA010000003">
    <property type="protein sequence ID" value="KAJ9704384.1"/>
    <property type="molecule type" value="Genomic_DNA"/>
</dbReference>
<keyword evidence="3" id="KW-1185">Reference proteome</keyword>
<feature type="region of interest" description="Disordered" evidence="1">
    <location>
        <begin position="1"/>
        <end position="54"/>
    </location>
</feature>
<dbReference type="GO" id="GO:0003729">
    <property type="term" value="F:mRNA binding"/>
    <property type="evidence" value="ECO:0007669"/>
    <property type="project" value="TreeGrafter"/>
</dbReference>
<dbReference type="PANTHER" id="PTHR32091:SF17">
    <property type="entry name" value="EUKARYOTIC TRANSLATION INITIATION FACTOR 4B3"/>
    <property type="match status" value="1"/>
</dbReference>
<name>A0AA39ADL6_VITRO</name>
<sequence length="401" mass="42826">MAATVSPWGKAGAWALDSEEHEDELLQQQRDDKVNGEFSGGEGRQAPEASADFPTLATAAATKSKKKKGQTLTLSEFSAFGAGKSAQPSQAKGLTHEDLMMLPTGPRQRSAEEMDRGRLGGGFRSYGSNGSYEGGRSRYGGGEDSANPRWGGPRGSEERRQGGFGRDSSRELAPSRADEIDDWGAAKKSTVGNGFERRDRGGFFDSQSRADESASWVSNKSFSPSEGRRFGGGGFESLRERRGGFDSASNGGGGADSESWGRKKEEGSGNANGSAGSRPKLVLQPRSLPVNDGQQPGSGSVAKPKGPNPFGEARPREEVLAEKGQDWKEIEEKLESVKLKDVGSPGVGQTDGPSFGKRSFGSGNARASLPENRTEKSWRKPESEDVRAAKTEDEHEEKTED</sequence>
<feature type="compositionally biased region" description="Basic and acidic residues" evidence="1">
    <location>
        <begin position="372"/>
        <end position="401"/>
    </location>
</feature>
<protein>
    <recommendedName>
        <fullName evidence="4">Eukaryotic translation initiation factor 4B3</fullName>
    </recommendedName>
</protein>
<feature type="compositionally biased region" description="Low complexity" evidence="1">
    <location>
        <begin position="268"/>
        <end position="277"/>
    </location>
</feature>
<feature type="compositionally biased region" description="Basic and acidic residues" evidence="1">
    <location>
        <begin position="313"/>
        <end position="341"/>
    </location>
</feature>
<gene>
    <name evidence="2" type="ORF">PVL29_002788</name>
</gene>
<reference evidence="2 3" key="1">
    <citation type="journal article" date="2023" name="BMC Biotechnol.">
        <title>Vitis rotundifolia cv Carlos genome sequencing.</title>
        <authorList>
            <person name="Huff M."/>
            <person name="Hulse-Kemp A."/>
            <person name="Scheffler B."/>
            <person name="Youngblood R."/>
            <person name="Simpson S."/>
            <person name="Babiker E."/>
            <person name="Staton M."/>
        </authorList>
    </citation>
    <scope>NUCLEOTIDE SEQUENCE [LARGE SCALE GENOMIC DNA]</scope>
    <source>
        <tissue evidence="2">Leaf</tissue>
    </source>
</reference>
<evidence type="ECO:0000256" key="1">
    <source>
        <dbReference type="SAM" id="MobiDB-lite"/>
    </source>
</evidence>
<dbReference type="GO" id="GO:0003743">
    <property type="term" value="F:translation initiation factor activity"/>
    <property type="evidence" value="ECO:0007669"/>
    <property type="project" value="InterPro"/>
</dbReference>
<feature type="region of interest" description="Disordered" evidence="1">
    <location>
        <begin position="77"/>
        <end position="401"/>
    </location>
</feature>
<dbReference type="AlphaFoldDB" id="A0AA39ADL6"/>
<dbReference type="PANTHER" id="PTHR32091">
    <property type="entry name" value="EUKARYOTIC TRANSLATION INITIATION FACTOR 4B"/>
    <property type="match status" value="1"/>
</dbReference>
<dbReference type="Proteomes" id="UP001168098">
    <property type="component" value="Unassembled WGS sequence"/>
</dbReference>
<feature type="compositionally biased region" description="Basic and acidic residues" evidence="1">
    <location>
        <begin position="195"/>
        <end position="212"/>
    </location>
</feature>
<dbReference type="Pfam" id="PF06273">
    <property type="entry name" value="eIF-4B"/>
    <property type="match status" value="1"/>
</dbReference>
<evidence type="ECO:0000313" key="3">
    <source>
        <dbReference type="Proteomes" id="UP001168098"/>
    </source>
</evidence>
<feature type="compositionally biased region" description="Basic and acidic residues" evidence="1">
    <location>
        <begin position="109"/>
        <end position="118"/>
    </location>
</feature>
<evidence type="ECO:0000313" key="2">
    <source>
        <dbReference type="EMBL" id="KAJ9704384.1"/>
    </source>
</evidence>
<evidence type="ECO:0008006" key="4">
    <source>
        <dbReference type="Google" id="ProtNLM"/>
    </source>
</evidence>
<proteinExistence type="predicted"/>
<organism evidence="2 3">
    <name type="scientific">Vitis rotundifolia</name>
    <name type="common">Muscadine grape</name>
    <dbReference type="NCBI Taxonomy" id="103349"/>
    <lineage>
        <taxon>Eukaryota</taxon>
        <taxon>Viridiplantae</taxon>
        <taxon>Streptophyta</taxon>
        <taxon>Embryophyta</taxon>
        <taxon>Tracheophyta</taxon>
        <taxon>Spermatophyta</taxon>
        <taxon>Magnoliopsida</taxon>
        <taxon>eudicotyledons</taxon>
        <taxon>Gunneridae</taxon>
        <taxon>Pentapetalae</taxon>
        <taxon>rosids</taxon>
        <taxon>Vitales</taxon>
        <taxon>Vitaceae</taxon>
        <taxon>Viteae</taxon>
        <taxon>Vitis</taxon>
    </lineage>
</organism>
<dbReference type="InterPro" id="IPR010433">
    <property type="entry name" value="EIF-4B_pln"/>
</dbReference>
<accession>A0AA39ADL6</accession>
<comment type="caution">
    <text evidence="2">The sequence shown here is derived from an EMBL/GenBank/DDBJ whole genome shotgun (WGS) entry which is preliminary data.</text>
</comment>